<name>A0ABM9BFN8_9BACL</name>
<proteinExistence type="predicted"/>
<dbReference type="Gene3D" id="3.40.50.300">
    <property type="entry name" value="P-loop containing nucleotide triphosphate hydrolases"/>
    <property type="match status" value="1"/>
</dbReference>
<keyword evidence="1" id="KW-0677">Repeat</keyword>
<organism evidence="3 4">
    <name type="scientific">Paenibacillus pseudetheri</name>
    <dbReference type="NCBI Taxonomy" id="2897682"/>
    <lineage>
        <taxon>Bacteria</taxon>
        <taxon>Bacillati</taxon>
        <taxon>Bacillota</taxon>
        <taxon>Bacilli</taxon>
        <taxon>Bacillales</taxon>
        <taxon>Paenibacillaceae</taxon>
        <taxon>Paenibacillus</taxon>
    </lineage>
</organism>
<dbReference type="InterPro" id="IPR050611">
    <property type="entry name" value="ABCF"/>
</dbReference>
<reference evidence="3" key="1">
    <citation type="submission" date="2021-12" db="EMBL/GenBank/DDBJ databases">
        <authorList>
            <person name="Criscuolo A."/>
        </authorList>
    </citation>
    <scope>NUCLEOTIDE SEQUENCE</scope>
    <source>
        <strain evidence="3">CIP111894</strain>
    </source>
</reference>
<accession>A0ABM9BFN8</accession>
<sequence length="99" mass="10974">MSQVALKVDHLVVGYDKPLLPKLKFSIRSGQKLVITGFNGIGKSTLLKTLVGEIQGITGRFQFAEQVKVGYFEQDLTWEDETMTPIQVISAYDPNISVS</sequence>
<keyword evidence="4" id="KW-1185">Reference proteome</keyword>
<gene>
    <name evidence="3" type="ORF">PAECIP111894_03626</name>
</gene>
<dbReference type="InterPro" id="IPR003439">
    <property type="entry name" value="ABC_transporter-like_ATP-bd"/>
</dbReference>
<evidence type="ECO:0000313" key="4">
    <source>
        <dbReference type="Proteomes" id="UP000838749"/>
    </source>
</evidence>
<comment type="caution">
    <text evidence="3">The sequence shown here is derived from an EMBL/GenBank/DDBJ whole genome shotgun (WGS) entry which is preliminary data.</text>
</comment>
<dbReference type="InterPro" id="IPR027417">
    <property type="entry name" value="P-loop_NTPase"/>
</dbReference>
<dbReference type="PANTHER" id="PTHR19211:SF65">
    <property type="entry name" value="ABC TRANSPORTER DOMAIN-CONTAINING PROTEIN"/>
    <property type="match status" value="1"/>
</dbReference>
<evidence type="ECO:0000313" key="3">
    <source>
        <dbReference type="EMBL" id="CAH1057468.1"/>
    </source>
</evidence>
<protein>
    <recommendedName>
        <fullName evidence="2">ABC transporter domain-containing protein</fullName>
    </recommendedName>
</protein>
<dbReference type="PANTHER" id="PTHR19211">
    <property type="entry name" value="ATP-BINDING TRANSPORT PROTEIN-RELATED"/>
    <property type="match status" value="1"/>
</dbReference>
<evidence type="ECO:0000259" key="2">
    <source>
        <dbReference type="Pfam" id="PF00005"/>
    </source>
</evidence>
<dbReference type="EMBL" id="CAKMAB010000021">
    <property type="protein sequence ID" value="CAH1057468.1"/>
    <property type="molecule type" value="Genomic_DNA"/>
</dbReference>
<feature type="domain" description="ABC transporter" evidence="2">
    <location>
        <begin position="22"/>
        <end position="74"/>
    </location>
</feature>
<dbReference type="Proteomes" id="UP000838749">
    <property type="component" value="Unassembled WGS sequence"/>
</dbReference>
<evidence type="ECO:0000256" key="1">
    <source>
        <dbReference type="ARBA" id="ARBA00022737"/>
    </source>
</evidence>
<dbReference type="SUPFAM" id="SSF52540">
    <property type="entry name" value="P-loop containing nucleoside triphosphate hydrolases"/>
    <property type="match status" value="1"/>
</dbReference>
<dbReference type="Pfam" id="PF00005">
    <property type="entry name" value="ABC_tran"/>
    <property type="match status" value="1"/>
</dbReference>